<organism evidence="1 2">
    <name type="scientific">Racocetra persica</name>
    <dbReference type="NCBI Taxonomy" id="160502"/>
    <lineage>
        <taxon>Eukaryota</taxon>
        <taxon>Fungi</taxon>
        <taxon>Fungi incertae sedis</taxon>
        <taxon>Mucoromycota</taxon>
        <taxon>Glomeromycotina</taxon>
        <taxon>Glomeromycetes</taxon>
        <taxon>Diversisporales</taxon>
        <taxon>Gigasporaceae</taxon>
        <taxon>Racocetra</taxon>
    </lineage>
</organism>
<feature type="non-terminal residue" evidence="1">
    <location>
        <position position="1"/>
    </location>
</feature>
<accession>A0ACA9T0R1</accession>
<gene>
    <name evidence="1" type="ORF">RPERSI_LOCUS36544</name>
</gene>
<evidence type="ECO:0000313" key="1">
    <source>
        <dbReference type="EMBL" id="CAG8851401.1"/>
    </source>
</evidence>
<dbReference type="EMBL" id="CAJVQC010176010">
    <property type="protein sequence ID" value="CAG8851401.1"/>
    <property type="molecule type" value="Genomic_DNA"/>
</dbReference>
<reference evidence="1" key="1">
    <citation type="submission" date="2021-06" db="EMBL/GenBank/DDBJ databases">
        <authorList>
            <person name="Kallberg Y."/>
            <person name="Tangrot J."/>
            <person name="Rosling A."/>
        </authorList>
    </citation>
    <scope>NUCLEOTIDE SEQUENCE</scope>
    <source>
        <strain evidence="1">MA461A</strain>
    </source>
</reference>
<protein>
    <submittedName>
        <fullName evidence="1">32916_t:CDS:1</fullName>
    </submittedName>
</protein>
<dbReference type="Proteomes" id="UP000789920">
    <property type="component" value="Unassembled WGS sequence"/>
</dbReference>
<name>A0ACA9T0R1_9GLOM</name>
<feature type="non-terminal residue" evidence="1">
    <location>
        <position position="66"/>
    </location>
</feature>
<keyword evidence="2" id="KW-1185">Reference proteome</keyword>
<proteinExistence type="predicted"/>
<comment type="caution">
    <text evidence="1">The sequence shown here is derived from an EMBL/GenBank/DDBJ whole genome shotgun (WGS) entry which is preliminary data.</text>
</comment>
<evidence type="ECO:0000313" key="2">
    <source>
        <dbReference type="Proteomes" id="UP000789920"/>
    </source>
</evidence>
<sequence length="66" mass="7487">QSLIWGAHDISSERSQTQNVINHIEQLLTETEAKKINIKAFVSDSAGNLRDEQMCIYNKYIALIVP</sequence>